<feature type="region of interest" description="Disordered" evidence="10">
    <location>
        <begin position="993"/>
        <end position="1139"/>
    </location>
</feature>
<feature type="compositionally biased region" description="Basic and acidic residues" evidence="10">
    <location>
        <begin position="993"/>
        <end position="1004"/>
    </location>
</feature>
<dbReference type="EMBL" id="SEOQ01000043">
    <property type="protein sequence ID" value="TFY71641.1"/>
    <property type="molecule type" value="Genomic_DNA"/>
</dbReference>
<reference evidence="12 13" key="1">
    <citation type="submission" date="2019-02" db="EMBL/GenBank/DDBJ databases">
        <title>Genome sequencing of the rare red list fungi Dentipellis fragilis.</title>
        <authorList>
            <person name="Buettner E."/>
            <person name="Kellner H."/>
        </authorList>
    </citation>
    <scope>NUCLEOTIDE SEQUENCE [LARGE SCALE GENOMIC DNA]</scope>
    <source>
        <strain evidence="12 13">DSM 105465</strain>
    </source>
</reference>
<dbReference type="SMART" id="SM00028">
    <property type="entry name" value="TPR"/>
    <property type="match status" value="9"/>
</dbReference>
<dbReference type="PRINTS" id="PR00792">
    <property type="entry name" value="PEPSIN"/>
</dbReference>
<dbReference type="Proteomes" id="UP000298327">
    <property type="component" value="Unassembled WGS sequence"/>
</dbReference>
<feature type="domain" description="Peptidase A1" evidence="11">
    <location>
        <begin position="1389"/>
        <end position="1722"/>
    </location>
</feature>
<dbReference type="InterPro" id="IPR033121">
    <property type="entry name" value="PEPTIDASE_A1"/>
</dbReference>
<evidence type="ECO:0000256" key="4">
    <source>
        <dbReference type="ARBA" id="ARBA00022750"/>
    </source>
</evidence>
<evidence type="ECO:0000259" key="11">
    <source>
        <dbReference type="PROSITE" id="PS51767"/>
    </source>
</evidence>
<dbReference type="Gene3D" id="2.40.70.10">
    <property type="entry name" value="Acid Proteases"/>
    <property type="match status" value="2"/>
</dbReference>
<dbReference type="Pfam" id="PF13432">
    <property type="entry name" value="TPR_16"/>
    <property type="match status" value="1"/>
</dbReference>
<feature type="repeat" description="TPR" evidence="8">
    <location>
        <begin position="190"/>
        <end position="223"/>
    </location>
</feature>
<proteinExistence type="inferred from homology"/>
<keyword evidence="6 8" id="KW-0802">TPR repeat</keyword>
<dbReference type="InterPro" id="IPR019734">
    <property type="entry name" value="TPR_rpt"/>
</dbReference>
<dbReference type="GO" id="GO:0004190">
    <property type="term" value="F:aspartic-type endopeptidase activity"/>
    <property type="evidence" value="ECO:0007669"/>
    <property type="project" value="UniProtKB-KW"/>
</dbReference>
<dbReference type="STRING" id="205917.A0A4Y9ZCW1"/>
<dbReference type="SUPFAM" id="SSF48452">
    <property type="entry name" value="TPR-like"/>
    <property type="match status" value="3"/>
</dbReference>
<keyword evidence="13" id="KW-1185">Reference proteome</keyword>
<feature type="compositionally biased region" description="Polar residues" evidence="10">
    <location>
        <begin position="1768"/>
        <end position="1783"/>
    </location>
</feature>
<feature type="active site" evidence="7">
    <location>
        <position position="1407"/>
    </location>
</feature>
<accession>A0A4Y9ZCW1</accession>
<evidence type="ECO:0000256" key="3">
    <source>
        <dbReference type="ARBA" id="ARBA00022737"/>
    </source>
</evidence>
<dbReference type="CDD" id="cd05471">
    <property type="entry name" value="pepsin_like"/>
    <property type="match status" value="1"/>
</dbReference>
<evidence type="ECO:0000256" key="6">
    <source>
        <dbReference type="ARBA" id="ARBA00022803"/>
    </source>
</evidence>
<keyword evidence="2 9" id="KW-0645">Protease</keyword>
<dbReference type="GO" id="GO:0006368">
    <property type="term" value="P:transcription elongation by RNA polymerase II"/>
    <property type="evidence" value="ECO:0007669"/>
    <property type="project" value="TreeGrafter"/>
</dbReference>
<keyword evidence="5 9" id="KW-0378">Hydrolase</keyword>
<dbReference type="GO" id="GO:0006355">
    <property type="term" value="P:regulation of DNA-templated transcription"/>
    <property type="evidence" value="ECO:0007669"/>
    <property type="project" value="InterPro"/>
</dbReference>
<dbReference type="InterPro" id="IPR021109">
    <property type="entry name" value="Peptidase_aspartic_dom_sf"/>
</dbReference>
<sequence length="1820" mass="198101">MADYSYLLPWNTAPGRSIDVELGSSEVITIELDDLDSSADDVIELLKEEGLTKVGYWTRLAGEYLRRGHLDAAKAIVVAALHRHDPQDASAPILTALLANVQLAQARRAPKIKLPNARQDDMSSEQSRDAYVTEATQNLNNVDKLYRDTGHTLSPELLYLTRAIHQLASRSMDDALKSFEAVLAEKPTNVIALVGKGRILYTRRQYQAALKIFQHVLQLNPYCLPDPRIGIGLCLWAMGHKEKARAAWQRSVEVNPSEWSAQLLLGLEALNASKNPHMDEEERAKEIMTGTKYIERAFNGNQRNAAAANALCDIFLRKGLNNRAMKLAERTIQFADTLTVLTEGYIRAGRVCHAQGLLADAMKHYEHATETGQPKHVVGIIGLAQLTLQKDEIPPAIHLLDGLLQPPNPQRSLEATVMLASLRVYPRPGISSSDAIQDKARARELFDRLLKTIDQHQHEEGAVHTNGNSQSSSPPSRAILDDLEMYVEIARLWQNENLERTGKMLREALRISEANGSPDPRLLNNLGVLAHFDERHQDARAMYEKALTTAASLGADAAEAISTTVLYNLARVYEDIGETSMASEAYDKLLSRHPEYVDAKIRQAHMLTNLSRHNDAHELLKQALSSQNDNLNLRAFYTYFLIQSNLSKLARDFVFATLKDHDKHDVYSLCVAGWIQYHQSRENRDAKAAEDRKRGFHRSAEFYEKALVLDPMCAVAAQGLAIVTAEDALGTLGGALPPGPSPDEPQKRLVNAREALDIFAKVRESLNDGSVYVNMGHCYYARDEYDRAIESYETASNRYYAGHDVSVLMCLCRSWYSKANKDQSFAAMNTALGYAQKVIFHALHIEPSDKAVLYNIAMIQQKAAEMLFALSSSKRTLKDLQHAIEHAGHAQKLFASLAEDSSPSVPYSRDIADQRRKYGDTMLRKSEEHLAAQRQHEAEQQARVEAARQKRQEEKDKQEAIEREREEQLRAQAERLAEERRKAKEDVKAWMMEAKAESDDERERKARKAASKKVKSEAVSGDEAVPSGEPKKRRTRKVKKESGAEKTEDDEGALFTDEEEGDKPAKKRPKKRVIRDDDEEEPTGGPRKKQYCSVACYKQHKESSCGAEASGSKSQPPPSPPVDGVPRDAQQVPRERIGKKSLSWHWASLTASCNADGAEEEGLVAKKPLRPLTSLHWPYVPEESAYPDPLKRDDPKPLQLHQYEAIATSQAIRRALSTHPRLKEVLRHIDSLRGTQREQALQHALGVSKADSISDGGLAERERDASGLTVGEDDRKALRALAEAVEAAALTPDDAILPSSSSSAAMLASIVYSLSFLAALSSAAPSTSGTLHIPLTRRPRAVDSSDRYSTIAENIRFKYGYKNHTASALDRRQSTTGLSITNQGGDTSYFGTITIGTPGQPFNMVLDTGSSDLWVASSTCQSCPPGTPEFDATKSSSLQQSNTEASGDPLEIHYGSGAVAGSLATDTVSMGPYTVPKQTFVLVNQTTSGLIDGSLAGIMGLAFQTIASTQATPFWQTLLNGNQFSSPEMSFQITRFLNNRQATEEEPGGTLTLGGTNSSLFTGDIDFQNFPSGVQPSFWLQSVTAITVGGKSVTMPSGNQALAAIDTGTTLIGGPTAAVNNIWAAVPGSRALAGQDQGFFAFPCNTQVQVSMSFGGNSWPISPDDINLGSVGNGLCRGAIFDITQGSNVGTSGGTPNWIVGDTFLKNVYSVFRANPPSVGFAQLSSTAGGSPGTLSSTAVSPPLSSTIPITSAPGSPGSPSNPPKATGSGSSPRPSANSGISSRAGSNAAALAVGLSVAISLLSSKLILGFAEPGYMLDG</sequence>
<dbReference type="FunFam" id="2.40.70.10:FF:000115">
    <property type="entry name" value="Lysosomal aspartic protease"/>
    <property type="match status" value="1"/>
</dbReference>
<feature type="compositionally biased region" description="Low complexity" evidence="10">
    <location>
        <begin position="1741"/>
        <end position="1759"/>
    </location>
</feature>
<dbReference type="InterPro" id="IPR011990">
    <property type="entry name" value="TPR-like_helical_dom_sf"/>
</dbReference>
<dbReference type="Pfam" id="PF13176">
    <property type="entry name" value="TPR_7"/>
    <property type="match status" value="1"/>
</dbReference>
<dbReference type="GO" id="GO:0006508">
    <property type="term" value="P:proteolysis"/>
    <property type="evidence" value="ECO:0007669"/>
    <property type="project" value="UniProtKB-KW"/>
</dbReference>
<dbReference type="InterPro" id="IPR034164">
    <property type="entry name" value="Pepsin-like_dom"/>
</dbReference>
<evidence type="ECO:0000256" key="2">
    <source>
        <dbReference type="ARBA" id="ARBA00022670"/>
    </source>
</evidence>
<protein>
    <recommendedName>
        <fullName evidence="11">Peptidase A1 domain-containing protein</fullName>
    </recommendedName>
</protein>
<dbReference type="Pfam" id="PF13424">
    <property type="entry name" value="TPR_12"/>
    <property type="match status" value="1"/>
</dbReference>
<feature type="compositionally biased region" description="Polar residues" evidence="10">
    <location>
        <begin position="1433"/>
        <end position="1445"/>
    </location>
</feature>
<dbReference type="GO" id="GO:0000993">
    <property type="term" value="F:RNA polymerase II complex binding"/>
    <property type="evidence" value="ECO:0007669"/>
    <property type="project" value="TreeGrafter"/>
</dbReference>
<feature type="repeat" description="TPR" evidence="8">
    <location>
        <begin position="769"/>
        <end position="802"/>
    </location>
</feature>
<feature type="active site" evidence="7">
    <location>
        <position position="1606"/>
    </location>
</feature>
<dbReference type="Pfam" id="PF00026">
    <property type="entry name" value="Asp"/>
    <property type="match status" value="1"/>
</dbReference>
<feature type="region of interest" description="Disordered" evidence="10">
    <location>
        <begin position="1732"/>
        <end position="1783"/>
    </location>
</feature>
<dbReference type="InterPro" id="IPR001969">
    <property type="entry name" value="Aspartic_peptidase_AS"/>
</dbReference>
<evidence type="ECO:0000313" key="12">
    <source>
        <dbReference type="EMBL" id="TFY71641.1"/>
    </source>
</evidence>
<feature type="compositionally biased region" description="Acidic residues" evidence="10">
    <location>
        <begin position="1047"/>
        <end position="1061"/>
    </location>
</feature>
<dbReference type="InterPro" id="IPR001461">
    <property type="entry name" value="Aspartic_peptidase_A1"/>
</dbReference>
<dbReference type="PROSITE" id="PS00141">
    <property type="entry name" value="ASP_PROTEASE"/>
    <property type="match status" value="1"/>
</dbReference>
<dbReference type="PROSITE" id="PS50005">
    <property type="entry name" value="TPR"/>
    <property type="match status" value="3"/>
</dbReference>
<organism evidence="12 13">
    <name type="scientific">Dentipellis fragilis</name>
    <dbReference type="NCBI Taxonomy" id="205917"/>
    <lineage>
        <taxon>Eukaryota</taxon>
        <taxon>Fungi</taxon>
        <taxon>Dikarya</taxon>
        <taxon>Basidiomycota</taxon>
        <taxon>Agaricomycotina</taxon>
        <taxon>Agaricomycetes</taxon>
        <taxon>Russulales</taxon>
        <taxon>Hericiaceae</taxon>
        <taxon>Dentipellis</taxon>
    </lineage>
</organism>
<feature type="region of interest" description="Disordered" evidence="10">
    <location>
        <begin position="929"/>
        <end position="966"/>
    </location>
</feature>
<gene>
    <name evidence="12" type="ORF">EVG20_g1377</name>
</gene>
<evidence type="ECO:0000313" key="13">
    <source>
        <dbReference type="Proteomes" id="UP000298327"/>
    </source>
</evidence>
<dbReference type="SUPFAM" id="SSF50630">
    <property type="entry name" value="Acid proteases"/>
    <property type="match status" value="1"/>
</dbReference>
<dbReference type="PANTHER" id="PTHR14027:SF2">
    <property type="entry name" value="RNA POLYMERASE-ASSOCIATED PROTEIN CTR9 HOMOLOG"/>
    <property type="match status" value="1"/>
</dbReference>
<comment type="caution">
    <text evidence="12">The sequence shown here is derived from an EMBL/GenBank/DDBJ whole genome shotgun (WGS) entry which is preliminary data.</text>
</comment>
<feature type="repeat" description="TPR" evidence="8">
    <location>
        <begin position="563"/>
        <end position="596"/>
    </location>
</feature>
<name>A0A4Y9ZCW1_9AGAM</name>
<feature type="region of interest" description="Disordered" evidence="10">
    <location>
        <begin position="1426"/>
        <end position="1445"/>
    </location>
</feature>
<evidence type="ECO:0000256" key="1">
    <source>
        <dbReference type="ARBA" id="ARBA00007447"/>
    </source>
</evidence>
<evidence type="ECO:0000256" key="5">
    <source>
        <dbReference type="ARBA" id="ARBA00022801"/>
    </source>
</evidence>
<evidence type="ECO:0000256" key="10">
    <source>
        <dbReference type="SAM" id="MobiDB-lite"/>
    </source>
</evidence>
<dbReference type="PROSITE" id="PS51767">
    <property type="entry name" value="PEPTIDASE_A1"/>
    <property type="match status" value="1"/>
</dbReference>
<comment type="similarity">
    <text evidence="1 9">Belongs to the peptidase A1 family.</text>
</comment>
<dbReference type="PANTHER" id="PTHR14027">
    <property type="entry name" value="RNA POLYMERASE-ASSOCIATED PROTEIN CTR9"/>
    <property type="match status" value="1"/>
</dbReference>
<evidence type="ECO:0000256" key="9">
    <source>
        <dbReference type="RuleBase" id="RU000454"/>
    </source>
</evidence>
<dbReference type="GO" id="GO:0016593">
    <property type="term" value="C:Cdc73/Paf1 complex"/>
    <property type="evidence" value="ECO:0007669"/>
    <property type="project" value="TreeGrafter"/>
</dbReference>
<dbReference type="Gene3D" id="1.25.40.10">
    <property type="entry name" value="Tetratricopeptide repeat domain"/>
    <property type="match status" value="2"/>
</dbReference>
<keyword evidence="3" id="KW-0677">Repeat</keyword>
<evidence type="ECO:0000256" key="8">
    <source>
        <dbReference type="PROSITE-ProRule" id="PRU00339"/>
    </source>
</evidence>
<dbReference type="OrthoDB" id="343875at2759"/>
<dbReference type="InterPro" id="IPR031101">
    <property type="entry name" value="Ctr9"/>
</dbReference>
<evidence type="ECO:0000256" key="7">
    <source>
        <dbReference type="PIRSR" id="PIRSR601461-1"/>
    </source>
</evidence>
<keyword evidence="4 9" id="KW-0064">Aspartyl protease</keyword>